<dbReference type="RefSeq" id="WP_184326361.1">
    <property type="nucleotide sequence ID" value="NZ_JACHLZ010000001.1"/>
</dbReference>
<evidence type="ECO:0000313" key="2">
    <source>
        <dbReference type="Proteomes" id="UP000588158"/>
    </source>
</evidence>
<dbReference type="EMBL" id="JACHLZ010000001">
    <property type="protein sequence ID" value="MBB5833161.1"/>
    <property type="molecule type" value="Genomic_DNA"/>
</dbReference>
<dbReference type="InterPro" id="IPR006311">
    <property type="entry name" value="TAT_signal"/>
</dbReference>
<dbReference type="AlphaFoldDB" id="A0A841AHV1"/>
<gene>
    <name evidence="1" type="ORF">HNR70_002974</name>
</gene>
<dbReference type="PROSITE" id="PS51318">
    <property type="entry name" value="TAT"/>
    <property type="match status" value="1"/>
</dbReference>
<reference evidence="1 2" key="1">
    <citation type="submission" date="2020-08" db="EMBL/GenBank/DDBJ databases">
        <title>Sequencing the genomes of 1000 actinobacteria strains.</title>
        <authorList>
            <person name="Klenk H.-P."/>
        </authorList>
    </citation>
    <scope>NUCLEOTIDE SEQUENCE [LARGE SCALE GENOMIC DNA]</scope>
    <source>
        <strain evidence="1 2">DSM 28796</strain>
    </source>
</reference>
<proteinExistence type="predicted"/>
<protein>
    <submittedName>
        <fullName evidence="1">Uncharacterized protein</fullName>
    </submittedName>
</protein>
<evidence type="ECO:0000313" key="1">
    <source>
        <dbReference type="EMBL" id="MBB5833161.1"/>
    </source>
</evidence>
<dbReference type="Proteomes" id="UP000588158">
    <property type="component" value="Unassembled WGS sequence"/>
</dbReference>
<organism evidence="1 2">
    <name type="scientific">Brachybacterium aquaticum</name>
    <dbReference type="NCBI Taxonomy" id="1432564"/>
    <lineage>
        <taxon>Bacteria</taxon>
        <taxon>Bacillati</taxon>
        <taxon>Actinomycetota</taxon>
        <taxon>Actinomycetes</taxon>
        <taxon>Micrococcales</taxon>
        <taxon>Dermabacteraceae</taxon>
        <taxon>Brachybacterium</taxon>
    </lineage>
</organism>
<name>A0A841AHV1_9MICO</name>
<keyword evidence="2" id="KW-1185">Reference proteome</keyword>
<accession>A0A841AHV1</accession>
<comment type="caution">
    <text evidence="1">The sequence shown here is derived from an EMBL/GenBank/DDBJ whole genome shotgun (WGS) entry which is preliminary data.</text>
</comment>
<sequence length="175" mass="18316">MDRAVGPRGGSSRGTLQGARTRRVALCGAAALLLAGCTGGAEPLPAADAVEHYDQAAQALLAELSSQQWTLDEGRRSVAEEDGQCLYSPGTWEAEGTLDGVSGEDGWDELAQRLDPVLAVHGFEDLGDPRRQGALYSVTSTDAHGAELVLDEQGRLSMRGAHVETSSCTPEVLGL</sequence>